<dbReference type="InterPro" id="IPR001431">
    <property type="entry name" value="Pept_M16_Zn_BS"/>
</dbReference>
<dbReference type="EMBL" id="MCAQ01000026">
    <property type="protein sequence ID" value="RKF33236.1"/>
    <property type="molecule type" value="Genomic_DNA"/>
</dbReference>
<evidence type="ECO:0000256" key="5">
    <source>
        <dbReference type="ARBA" id="ARBA00022801"/>
    </source>
</evidence>
<evidence type="ECO:0000256" key="6">
    <source>
        <dbReference type="ARBA" id="ARBA00022833"/>
    </source>
</evidence>
<evidence type="ECO:0000259" key="10">
    <source>
        <dbReference type="Pfam" id="PF05193"/>
    </source>
</evidence>
<comment type="similarity">
    <text evidence="2 8">Belongs to the peptidase M16 family.</text>
</comment>
<feature type="domain" description="Peptidase M16 C-terminal" evidence="10">
    <location>
        <begin position="206"/>
        <end position="383"/>
    </location>
</feature>
<evidence type="ECO:0000256" key="3">
    <source>
        <dbReference type="ARBA" id="ARBA00022670"/>
    </source>
</evidence>
<accession>A0A420FJY5</accession>
<dbReference type="GO" id="GO:0004222">
    <property type="term" value="F:metalloendopeptidase activity"/>
    <property type="evidence" value="ECO:0007669"/>
    <property type="project" value="InterPro"/>
</dbReference>
<dbReference type="Proteomes" id="UP000286402">
    <property type="component" value="Unassembled WGS sequence"/>
</dbReference>
<keyword evidence="5" id="KW-0378">Hydrolase</keyword>
<dbReference type="PANTHER" id="PTHR43690">
    <property type="entry name" value="NARDILYSIN"/>
    <property type="match status" value="1"/>
</dbReference>
<keyword evidence="7" id="KW-0482">Metalloprotease</keyword>
<dbReference type="PANTHER" id="PTHR43690:SF17">
    <property type="entry name" value="PROTEIN YHJJ"/>
    <property type="match status" value="1"/>
</dbReference>
<evidence type="ECO:0000256" key="4">
    <source>
        <dbReference type="ARBA" id="ARBA00022723"/>
    </source>
</evidence>
<name>A0A420FJY5_9SPHI</name>
<dbReference type="InterPro" id="IPR050626">
    <property type="entry name" value="Peptidase_M16"/>
</dbReference>
<protein>
    <submittedName>
        <fullName evidence="11">Peptidase M16</fullName>
    </submittedName>
</protein>
<keyword evidence="3" id="KW-0645">Protease</keyword>
<dbReference type="Pfam" id="PF00675">
    <property type="entry name" value="Peptidase_M16"/>
    <property type="match status" value="1"/>
</dbReference>
<dbReference type="InterPro" id="IPR011765">
    <property type="entry name" value="Pept_M16_N"/>
</dbReference>
<dbReference type="GO" id="GO:0006508">
    <property type="term" value="P:proteolysis"/>
    <property type="evidence" value="ECO:0007669"/>
    <property type="project" value="UniProtKB-KW"/>
</dbReference>
<comment type="cofactor">
    <cofactor evidence="1">
        <name>Zn(2+)</name>
        <dbReference type="ChEBI" id="CHEBI:29105"/>
    </cofactor>
</comment>
<evidence type="ECO:0000256" key="1">
    <source>
        <dbReference type="ARBA" id="ARBA00001947"/>
    </source>
</evidence>
<keyword evidence="12" id="KW-1185">Reference proteome</keyword>
<sequence length="935" mass="106934">MDILKKTIGILSVLLVSFIQVKAQDLKQDPKLIRGKLKNGFQYFIYPNNTNNQQTAIQLFVNAGSLQEEDNQLGLAHFVEHMAFNGSKHYPKNEVITYLESLGVKFGADLNAHTSYDETVYKITIDSKSKENLEKALDIVSDWAFNLSFDSLEIEKERGIIIEEWRTKEGLSARLSDQTLPLIFSNSRYGIRKPIGTLDILRNFRRPTLVDFYQKWYRPNLMGLAVVTNQDPKAVEKMIKKLFGKAKNRKPEAKRVSYSLANHTDTLFNIYTDKEANSIDFSYIGILPASKAVKTEADFFENLKRSTVNALLKKRFDRIAQLDDSYKSASMSVSDLLLNNGLSVGGATLYEGQIKSGISKYLRERERILRYGFTSSELSDYREQYKRQLQRAPENKELNANIMLSQLKDVFFTGQILMDKEARNKQILRDLDRLDSLNLLHHLQGYFKPGNTAVMLTAPERLMAEVPKESVLRQLFAESAEADLKKWTDHIEIPQQLLSDLPISGKVIQKKLINEVGVTEWQLSNGARFFLKKNDSRKNHIQLTAFRKGGFIAMDSSDYVNAVYAKNIIGASGAGAFTRAALTKFLNGNSASATFMIAPNREGLSASANQKDIKSMFELIYLKWTQPRVDEKIFGSIKKQGLDAARNKKFNVMDAYNQAINKAIGADDFDENTLSVERIEKDLQIDRIVPVFKERFHSAKDFDFVLVGDFDIDSIQAFVEQYIAALPTGYYRSEQRIPAYKQRQDQEIVQYAGQTEKATVNLFYQTTSTHYDYPEILKNELLENVLKVKLRKNLREEQSGVYGVGVSVSATSEPIDLMRTRINFTCEPSRAEFLIGQVQVELDKIIKDPSYFIEELNNAKVQMYQVYDKQFGKDTFWSAELRNHIYYGFGTWSFFISYKQMLDQIKAADIADYAKHKLNKAYKVKAVLLPENLKK</sequence>
<dbReference type="PROSITE" id="PS00143">
    <property type="entry name" value="INSULINASE"/>
    <property type="match status" value="1"/>
</dbReference>
<dbReference type="SUPFAM" id="SSF63411">
    <property type="entry name" value="LuxS/MPP-like metallohydrolase"/>
    <property type="match status" value="3"/>
</dbReference>
<dbReference type="Pfam" id="PF05193">
    <property type="entry name" value="Peptidase_M16_C"/>
    <property type="match status" value="2"/>
</dbReference>
<evidence type="ECO:0000256" key="7">
    <source>
        <dbReference type="ARBA" id="ARBA00023049"/>
    </source>
</evidence>
<feature type="domain" description="Peptidase M16 C-terminal" evidence="10">
    <location>
        <begin position="692"/>
        <end position="848"/>
    </location>
</feature>
<evidence type="ECO:0000313" key="12">
    <source>
        <dbReference type="Proteomes" id="UP000286402"/>
    </source>
</evidence>
<keyword evidence="4" id="KW-0479">Metal-binding</keyword>
<dbReference type="AlphaFoldDB" id="A0A420FJY5"/>
<dbReference type="RefSeq" id="WP_120335513.1">
    <property type="nucleotide sequence ID" value="NZ_MCAQ01000026.1"/>
</dbReference>
<dbReference type="GO" id="GO:0046872">
    <property type="term" value="F:metal ion binding"/>
    <property type="evidence" value="ECO:0007669"/>
    <property type="project" value="UniProtKB-KW"/>
</dbReference>
<feature type="domain" description="Peptidase M16 N-terminal" evidence="9">
    <location>
        <begin position="44"/>
        <end position="165"/>
    </location>
</feature>
<evidence type="ECO:0000256" key="2">
    <source>
        <dbReference type="ARBA" id="ARBA00007261"/>
    </source>
</evidence>
<comment type="caution">
    <text evidence="11">The sequence shown here is derived from an EMBL/GenBank/DDBJ whole genome shotgun (WGS) entry which is preliminary data.</text>
</comment>
<dbReference type="InterPro" id="IPR011249">
    <property type="entry name" value="Metalloenz_LuxS/M16"/>
</dbReference>
<dbReference type="InterPro" id="IPR007863">
    <property type="entry name" value="Peptidase_M16_C"/>
</dbReference>
<reference evidence="11 12" key="1">
    <citation type="submission" date="2016-07" db="EMBL/GenBank/DDBJ databases">
        <title>Genome analysis of Sphingobacterium siyangense T12B17.</title>
        <authorList>
            <person name="Xu D."/>
            <person name="Su Y."/>
            <person name="Zheng S."/>
        </authorList>
    </citation>
    <scope>NUCLEOTIDE SEQUENCE [LARGE SCALE GENOMIC DNA]</scope>
    <source>
        <strain evidence="11 12">T12B17</strain>
    </source>
</reference>
<evidence type="ECO:0000256" key="8">
    <source>
        <dbReference type="RuleBase" id="RU004447"/>
    </source>
</evidence>
<gene>
    <name evidence="11" type="ORF">BCY89_13510</name>
</gene>
<dbReference type="Gene3D" id="3.30.830.10">
    <property type="entry name" value="Metalloenzyme, LuxS/M16 peptidase-like"/>
    <property type="match status" value="4"/>
</dbReference>
<organism evidence="11 12">
    <name type="scientific">Sphingobacterium siyangense</name>
    <dbReference type="NCBI Taxonomy" id="459529"/>
    <lineage>
        <taxon>Bacteria</taxon>
        <taxon>Pseudomonadati</taxon>
        <taxon>Bacteroidota</taxon>
        <taxon>Sphingobacteriia</taxon>
        <taxon>Sphingobacteriales</taxon>
        <taxon>Sphingobacteriaceae</taxon>
        <taxon>Sphingobacterium</taxon>
    </lineage>
</organism>
<keyword evidence="6" id="KW-0862">Zinc</keyword>
<proteinExistence type="inferred from homology"/>
<evidence type="ECO:0000313" key="11">
    <source>
        <dbReference type="EMBL" id="RKF33236.1"/>
    </source>
</evidence>
<evidence type="ECO:0000259" key="9">
    <source>
        <dbReference type="Pfam" id="PF00675"/>
    </source>
</evidence>